<proteinExistence type="predicted"/>
<evidence type="ECO:0000313" key="2">
    <source>
        <dbReference type="EMBL" id="KFN43535.1"/>
    </source>
</evidence>
<dbReference type="RefSeq" id="WP_022968400.1">
    <property type="nucleotide sequence ID" value="NZ_ATVD01000001.1"/>
</dbReference>
<keyword evidence="1" id="KW-1133">Transmembrane helix</keyword>
<dbReference type="STRING" id="1121015.GCA_000420545_00748"/>
<accession>A0A091BGQ0</accession>
<feature type="transmembrane region" description="Helical" evidence="1">
    <location>
        <begin position="93"/>
        <end position="114"/>
    </location>
</feature>
<feature type="transmembrane region" description="Helical" evidence="1">
    <location>
        <begin position="126"/>
        <end position="152"/>
    </location>
</feature>
<keyword evidence="1" id="KW-0812">Transmembrane</keyword>
<protein>
    <recommendedName>
        <fullName evidence="4">Metal-dependent hydrolase</fullName>
    </recommendedName>
</protein>
<name>A0A091BGQ0_9GAMM</name>
<evidence type="ECO:0000313" key="3">
    <source>
        <dbReference type="Proteomes" id="UP000029385"/>
    </source>
</evidence>
<dbReference type="eggNOG" id="COG1988">
    <property type="taxonomic scope" value="Bacteria"/>
</dbReference>
<dbReference type="PANTHER" id="PTHR40031">
    <property type="entry name" value="HYPOTHETICAL MEMBRANE SPANNING PROTEIN"/>
    <property type="match status" value="1"/>
</dbReference>
<dbReference type="InterPro" id="IPR007404">
    <property type="entry name" value="YdjM-like"/>
</dbReference>
<dbReference type="OrthoDB" id="9781927at2"/>
<dbReference type="EMBL" id="AVCI01000005">
    <property type="protein sequence ID" value="KFN43535.1"/>
    <property type="molecule type" value="Genomic_DNA"/>
</dbReference>
<dbReference type="PANTHER" id="PTHR40031:SF1">
    <property type="entry name" value="MEMBRANE-BOUND METAL-DEPENDENT HYDROLASE"/>
    <property type="match status" value="1"/>
</dbReference>
<feature type="transmembrane region" description="Helical" evidence="1">
    <location>
        <begin position="61"/>
        <end position="81"/>
    </location>
</feature>
<comment type="caution">
    <text evidence="2">The sequence shown here is derived from an EMBL/GenBank/DDBJ whole genome shotgun (WGS) entry which is preliminary data.</text>
</comment>
<sequence>MDSLTHLFLGGAIAAAIAPAKHRRIALLAGAVINSLPDLDVIPLALFADDPIVNMTWHRSVTHSLLVLPLVAALLSAWLRSWWTPVREEPRRWFWLVLITLLAHPLIDAFTSYGTQLFWPLPVPTAMWSSLFIIDPMFTLPLVLACFFGWLLRERAARVALLTGLVLSGAYLGWSWIAKTRVEAAADAALASLGLQDAPRFSAPMPFNTLLWRVVVMTPDGFVEGERSLVADRGPMQFQAHASDTQAMAAVAAYPATRKLAWFSHGFLKAQVQDDRVVLSDLRMGAEPDYSFRFVVAARDGEGWRELPVEQLTWPWNARERLPGMWRRIWHAP</sequence>
<reference evidence="2 3" key="1">
    <citation type="submission" date="2013-09" db="EMBL/GenBank/DDBJ databases">
        <title>Genome sequencing of Arenimonas oryziterrae.</title>
        <authorList>
            <person name="Chen F."/>
            <person name="Wang G."/>
        </authorList>
    </citation>
    <scope>NUCLEOTIDE SEQUENCE [LARGE SCALE GENOMIC DNA]</scope>
    <source>
        <strain evidence="2 3">YC6267</strain>
    </source>
</reference>
<dbReference type="InterPro" id="IPR053170">
    <property type="entry name" value="Transcription_regulator"/>
</dbReference>
<dbReference type="PATRIC" id="fig|1121015.4.peg.1424"/>
<keyword evidence="3" id="KW-1185">Reference proteome</keyword>
<evidence type="ECO:0008006" key="4">
    <source>
        <dbReference type="Google" id="ProtNLM"/>
    </source>
</evidence>
<gene>
    <name evidence="2" type="ORF">N789_09680</name>
</gene>
<feature type="transmembrane region" description="Helical" evidence="1">
    <location>
        <begin position="159"/>
        <end position="177"/>
    </location>
</feature>
<keyword evidence="1" id="KW-0472">Membrane</keyword>
<dbReference type="Proteomes" id="UP000029385">
    <property type="component" value="Unassembled WGS sequence"/>
</dbReference>
<evidence type="ECO:0000256" key="1">
    <source>
        <dbReference type="SAM" id="Phobius"/>
    </source>
</evidence>
<dbReference type="Pfam" id="PF04307">
    <property type="entry name" value="YdjM"/>
    <property type="match status" value="1"/>
</dbReference>
<organism evidence="2 3">
    <name type="scientific">Arenimonas oryziterrae DSM 21050 = YC6267</name>
    <dbReference type="NCBI Taxonomy" id="1121015"/>
    <lineage>
        <taxon>Bacteria</taxon>
        <taxon>Pseudomonadati</taxon>
        <taxon>Pseudomonadota</taxon>
        <taxon>Gammaproteobacteria</taxon>
        <taxon>Lysobacterales</taxon>
        <taxon>Lysobacteraceae</taxon>
        <taxon>Arenimonas</taxon>
    </lineage>
</organism>
<dbReference type="AlphaFoldDB" id="A0A091BGQ0"/>